<reference evidence="2" key="1">
    <citation type="submission" date="2020-03" db="EMBL/GenBank/DDBJ databases">
        <title>The deep terrestrial virosphere.</title>
        <authorList>
            <person name="Holmfeldt K."/>
            <person name="Nilsson E."/>
            <person name="Simone D."/>
            <person name="Lopez-Fernandez M."/>
            <person name="Wu X."/>
            <person name="de Brujin I."/>
            <person name="Lundin D."/>
            <person name="Andersson A."/>
            <person name="Bertilsson S."/>
            <person name="Dopson M."/>
        </authorList>
    </citation>
    <scope>NUCLEOTIDE SEQUENCE</scope>
    <source>
        <strain evidence="2">TM448B01363</strain>
    </source>
</reference>
<sequence length="437" mass="50118">MPEKLLPILTNFNDYRYFLIEGGRGGGKSQAVSRLVLYLAEKKALRIVCGREIQNSISESVYSLLTDLINKNKLYFDVFATKINHKQTGTTINFRGFREQGVFNIQGMEGVDLLWIDEAQAITKQTLDVLIPTIRKDKAKIFFTMNRFIEHDPVYMAFVGRKDCLHIHINYDENIYCTQALKTEAEECRLKSLSDYAHIWLGEPVAKTEDSLFSFQELRDTKKNIYPLRENYGYKIGGFDIARYGDDKCACVILRQNGALHWEQVFVDQWEHKDLNYTTGRILLTSNEQNVNKSIIDEDGIGAGPFDTLNKGRGLQNFVGFRNPAIGYSENKSFGNARTLNAYKLKDMIMKGHLVITDENLIKELTTLKYTFDHNQRRILISKEKMRTDNIPSPNLADALIMAVSLIGEINYAQETQFQHQPQYSKDSNLFNLAGIK</sequence>
<dbReference type="PANTHER" id="PTHR39184:SF1">
    <property type="entry name" value="PBSX PHAGE TERMINASE LARGE SUBUNIT"/>
    <property type="match status" value="1"/>
</dbReference>
<dbReference type="EMBL" id="MT144747">
    <property type="protein sequence ID" value="QJH98681.1"/>
    <property type="molecule type" value="Genomic_DNA"/>
</dbReference>
<gene>
    <name evidence="2" type="ORF">TM448B01363_0013</name>
</gene>
<evidence type="ECO:0000259" key="1">
    <source>
        <dbReference type="Pfam" id="PF04466"/>
    </source>
</evidence>
<proteinExistence type="predicted"/>
<dbReference type="InterPro" id="IPR052380">
    <property type="entry name" value="Viral_DNA_packaging_terminase"/>
</dbReference>
<accession>A0A6M3XLF7</accession>
<protein>
    <submittedName>
        <fullName evidence="2">Putative terminase</fullName>
    </submittedName>
</protein>
<dbReference type="PANTHER" id="PTHR39184">
    <property type="match status" value="1"/>
</dbReference>
<dbReference type="InterPro" id="IPR035412">
    <property type="entry name" value="Terminase_L_N"/>
</dbReference>
<organism evidence="2">
    <name type="scientific">viral metagenome</name>
    <dbReference type="NCBI Taxonomy" id="1070528"/>
    <lineage>
        <taxon>unclassified sequences</taxon>
        <taxon>metagenomes</taxon>
        <taxon>organismal metagenomes</taxon>
    </lineage>
</organism>
<dbReference type="Gene3D" id="3.30.420.240">
    <property type="match status" value="1"/>
</dbReference>
<dbReference type="AlphaFoldDB" id="A0A6M3XLF7"/>
<name>A0A6M3XLF7_9ZZZZ</name>
<dbReference type="Gene3D" id="3.40.50.300">
    <property type="entry name" value="P-loop containing nucleotide triphosphate hydrolases"/>
    <property type="match status" value="1"/>
</dbReference>
<dbReference type="Pfam" id="PF04466">
    <property type="entry name" value="Terminase_3"/>
    <property type="match status" value="1"/>
</dbReference>
<dbReference type="InterPro" id="IPR027417">
    <property type="entry name" value="P-loop_NTPase"/>
</dbReference>
<evidence type="ECO:0000313" key="2">
    <source>
        <dbReference type="EMBL" id="QJH98681.1"/>
    </source>
</evidence>
<dbReference type="NCBIfam" id="TIGR01547">
    <property type="entry name" value="phage_term_2"/>
    <property type="match status" value="1"/>
</dbReference>
<dbReference type="InterPro" id="IPR006437">
    <property type="entry name" value="Phage_terminase_lsu"/>
</dbReference>
<feature type="domain" description="Phage terminase large subunit N-terminal" evidence="1">
    <location>
        <begin position="16"/>
        <end position="203"/>
    </location>
</feature>
<dbReference type="SUPFAM" id="SSF52540">
    <property type="entry name" value="P-loop containing nucleoside triphosphate hydrolases"/>
    <property type="match status" value="1"/>
</dbReference>